<evidence type="ECO:0000313" key="3">
    <source>
        <dbReference type="Proteomes" id="UP000008209"/>
    </source>
</evidence>
<protein>
    <recommendedName>
        <fullName evidence="1">DUF4145 domain-containing protein</fullName>
    </recommendedName>
</protein>
<dbReference type="InterPro" id="IPR025285">
    <property type="entry name" value="DUF4145"/>
</dbReference>
<dbReference type="AlphaFoldDB" id="E6XFR0"/>
<accession>E6XFR0</accession>
<evidence type="ECO:0000313" key="2">
    <source>
        <dbReference type="EMBL" id="ADV53942.1"/>
    </source>
</evidence>
<dbReference type="EMBL" id="CP002457">
    <property type="protein sequence ID" value="ADV53942.1"/>
    <property type="molecule type" value="Genomic_DNA"/>
</dbReference>
<gene>
    <name evidence="2" type="ordered locus">Sput200_1478</name>
</gene>
<proteinExistence type="predicted"/>
<dbReference type="OrthoDB" id="9808624at2"/>
<dbReference type="Pfam" id="PF13643">
    <property type="entry name" value="DUF4145"/>
    <property type="match status" value="1"/>
</dbReference>
<dbReference type="KEGG" id="shp:Sput200_1478"/>
<dbReference type="PATRIC" id="fig|399804.5.peg.1517"/>
<evidence type="ECO:0000259" key="1">
    <source>
        <dbReference type="Pfam" id="PF13643"/>
    </source>
</evidence>
<sequence>MTDTYYQSVKFKCLHSDCGVLASQEWCTQNDLASELVHELYDLFSAQKIRMNTHEINCVGSFLAFTVDDFAETVKSFFPEIISFAKCCACEKYSIWYNSEAVYPLANHIEPPNTDLPENVIRIYNEAVSVFNLSPKSSAALLRLALQMLLHHLGLSGDINDMIKQKVSEGIAKKIQKAMDLVRYIGNQAVHPGMIDFDDNQDIALLLFRLINIIATELITVPNEIDSLFENIIPDKVKGHIAKRDNK</sequence>
<organism evidence="2 3">
    <name type="scientific">Shewanella putrefaciens (strain 200)</name>
    <dbReference type="NCBI Taxonomy" id="399804"/>
    <lineage>
        <taxon>Bacteria</taxon>
        <taxon>Pseudomonadati</taxon>
        <taxon>Pseudomonadota</taxon>
        <taxon>Gammaproteobacteria</taxon>
        <taxon>Alteromonadales</taxon>
        <taxon>Shewanellaceae</taxon>
        <taxon>Shewanella</taxon>
    </lineage>
</organism>
<name>E6XFR0_SHEP2</name>
<dbReference type="HOGENOM" id="CLU_090926_0_0_6"/>
<reference evidence="2 3" key="1">
    <citation type="submission" date="2011-01" db="EMBL/GenBank/DDBJ databases">
        <title>Complete sequence of Shewanella putrefaciens 200.</title>
        <authorList>
            <consortium name="US DOE Joint Genome Institute"/>
            <person name="Lucas S."/>
            <person name="Copeland A."/>
            <person name="Lapidus A."/>
            <person name="Cheng J.-F."/>
            <person name="Bruce D."/>
            <person name="Goodwin L."/>
            <person name="Pitluck S."/>
            <person name="Munk A.C."/>
            <person name="Detter J.C."/>
            <person name="Han C."/>
            <person name="Tapia R."/>
            <person name="Land M."/>
            <person name="Hauser L."/>
            <person name="Chang Y.-J."/>
            <person name="Jeffries C."/>
            <person name="Kyrpides N."/>
            <person name="Ivanova N."/>
            <person name="Mikhailova N."/>
            <person name="Kolker E."/>
            <person name="Lawrence C."/>
            <person name="McCue L.A."/>
            <person name="DiChristina T."/>
            <person name="Nealson K."/>
            <person name="Fredrickson J.K."/>
            <person name="Woyke T."/>
        </authorList>
    </citation>
    <scope>NUCLEOTIDE SEQUENCE [LARGE SCALE GENOMIC DNA]</scope>
    <source>
        <strain evidence="2 3">200</strain>
    </source>
</reference>
<dbReference type="Proteomes" id="UP000008209">
    <property type="component" value="Chromosome"/>
</dbReference>
<feature type="domain" description="DUF4145" evidence="1">
    <location>
        <begin position="125"/>
        <end position="203"/>
    </location>
</feature>